<dbReference type="Proteomes" id="UP001552299">
    <property type="component" value="Unassembled WGS sequence"/>
</dbReference>
<evidence type="ECO:0000313" key="2">
    <source>
        <dbReference type="Proteomes" id="UP001552299"/>
    </source>
</evidence>
<keyword evidence="2" id="KW-1185">Reference proteome</keyword>
<accession>A0ABD0UV34</accession>
<sequence>MAEELAFGWSDRTPAYACLAFGCRCSYKRTYRQNSLYRCVIIELPIDISPNVAKCSSNVKYWRGTYE</sequence>
<proteinExistence type="predicted"/>
<protein>
    <submittedName>
        <fullName evidence="1">Uncharacterized protein</fullName>
    </submittedName>
</protein>
<comment type="caution">
    <text evidence="1">The sequence shown here is derived from an EMBL/GenBank/DDBJ whole genome shotgun (WGS) entry which is preliminary data.</text>
</comment>
<evidence type="ECO:0000313" key="1">
    <source>
        <dbReference type="EMBL" id="KAL0914171.1"/>
    </source>
</evidence>
<dbReference type="EMBL" id="JANQDX010000013">
    <property type="protein sequence ID" value="KAL0914171.1"/>
    <property type="molecule type" value="Genomic_DNA"/>
</dbReference>
<name>A0ABD0UV34_DENTH</name>
<reference evidence="1 2" key="1">
    <citation type="journal article" date="2024" name="Plant Biotechnol. J.">
        <title>Dendrobium thyrsiflorum genome and its molecular insights into genes involved in important horticultural traits.</title>
        <authorList>
            <person name="Chen B."/>
            <person name="Wang J.Y."/>
            <person name="Zheng P.J."/>
            <person name="Li K.L."/>
            <person name="Liang Y.M."/>
            <person name="Chen X.F."/>
            <person name="Zhang C."/>
            <person name="Zhao X."/>
            <person name="He X."/>
            <person name="Zhang G.Q."/>
            <person name="Liu Z.J."/>
            <person name="Xu Q."/>
        </authorList>
    </citation>
    <scope>NUCLEOTIDE SEQUENCE [LARGE SCALE GENOMIC DNA]</scope>
    <source>
        <strain evidence="1">GZMU011</strain>
    </source>
</reference>
<dbReference type="AlphaFoldDB" id="A0ABD0UV34"/>
<organism evidence="1 2">
    <name type="scientific">Dendrobium thyrsiflorum</name>
    <name type="common">Pinecone-like raceme dendrobium</name>
    <name type="synonym">Orchid</name>
    <dbReference type="NCBI Taxonomy" id="117978"/>
    <lineage>
        <taxon>Eukaryota</taxon>
        <taxon>Viridiplantae</taxon>
        <taxon>Streptophyta</taxon>
        <taxon>Embryophyta</taxon>
        <taxon>Tracheophyta</taxon>
        <taxon>Spermatophyta</taxon>
        <taxon>Magnoliopsida</taxon>
        <taxon>Liliopsida</taxon>
        <taxon>Asparagales</taxon>
        <taxon>Orchidaceae</taxon>
        <taxon>Epidendroideae</taxon>
        <taxon>Malaxideae</taxon>
        <taxon>Dendrobiinae</taxon>
        <taxon>Dendrobium</taxon>
    </lineage>
</organism>
<gene>
    <name evidence="1" type="ORF">M5K25_017681</name>
</gene>